<dbReference type="Pfam" id="PF14000">
    <property type="entry name" value="Packaging_FI"/>
    <property type="match status" value="1"/>
</dbReference>
<accession>A0A403T830</accession>
<organism evidence="2">
    <name type="scientific">Salmonella enterica</name>
    <name type="common">Salmonella choleraesuis</name>
    <dbReference type="NCBI Taxonomy" id="28901"/>
    <lineage>
        <taxon>Bacteria</taxon>
        <taxon>Pseudomonadati</taxon>
        <taxon>Pseudomonadota</taxon>
        <taxon>Gammaproteobacteria</taxon>
        <taxon>Enterobacterales</taxon>
        <taxon>Enterobacteriaceae</taxon>
        <taxon>Salmonella</taxon>
    </lineage>
</organism>
<evidence type="ECO:0000256" key="1">
    <source>
        <dbReference type="SAM" id="MobiDB-lite"/>
    </source>
</evidence>
<reference evidence="2" key="1">
    <citation type="submission" date="2018-10" db="EMBL/GenBank/DDBJ databases">
        <authorList>
            <consortium name="PulseNet: The National Subtyping Network for Foodborne Disease Surveillance"/>
            <person name="Tarr C.L."/>
            <person name="Trees E."/>
            <person name="Katz L.S."/>
            <person name="Carleton-Romer H.A."/>
            <person name="Stroika S."/>
            <person name="Kucerova Z."/>
            <person name="Roache K.F."/>
            <person name="Sabol A.L."/>
            <person name="Besser J."/>
            <person name="Gerner-Smidt P."/>
        </authorList>
    </citation>
    <scope>NUCLEOTIDE SEQUENCE [LARGE SCALE GENOMIC DNA]</scope>
    <source>
        <strain evidence="2">PNUSAS052121</strain>
    </source>
</reference>
<dbReference type="InterPro" id="IPR025147">
    <property type="entry name" value="Packaging_FI"/>
</dbReference>
<comment type="caution">
    <text evidence="2">The sequence shown here is derived from an EMBL/GenBank/DDBJ whole genome shotgun (WGS) entry which is preliminary data.</text>
</comment>
<evidence type="ECO:0000313" key="2">
    <source>
        <dbReference type="EMBL" id="MMS79937.1"/>
    </source>
</evidence>
<dbReference type="Gene3D" id="3.40.5.70">
    <property type="entry name" value="DNA packaging chaperone protein FI, C-terminal beta-strand domain"/>
    <property type="match status" value="1"/>
</dbReference>
<proteinExistence type="predicted"/>
<dbReference type="InterPro" id="IPR043043">
    <property type="entry name" value="Packaging_FI_C"/>
</dbReference>
<gene>
    <name evidence="2" type="ORF">D9O31_26485</name>
</gene>
<dbReference type="AlphaFoldDB" id="A0A403T830"/>
<dbReference type="EMBL" id="RWAH01000056">
    <property type="protein sequence ID" value="MMS79937.1"/>
    <property type="molecule type" value="Genomic_DNA"/>
</dbReference>
<name>A0A403T830_SALER</name>
<protein>
    <submittedName>
        <fullName evidence="2">DNA breaking-rejoining protein</fullName>
    </submittedName>
</protein>
<sequence>MKRVRKGLFYCSKKKRNCVMAKKDDVKRLQELAAMLGREADISGSAAEIRQRLDEWEEEAGSQSDTDDSVGAADQQVNESAVSGDAEGTKDDNANSTIRMVLIRARRTLHIDALSADSDRPVEVVKEGEMARISADLLDELTEAGLVERV</sequence>
<feature type="region of interest" description="Disordered" evidence="1">
    <location>
        <begin position="49"/>
        <end position="94"/>
    </location>
</feature>
<dbReference type="Proteomes" id="UP000839526">
    <property type="component" value="Unassembled WGS sequence"/>
</dbReference>
<feature type="compositionally biased region" description="Acidic residues" evidence="1">
    <location>
        <begin position="55"/>
        <end position="68"/>
    </location>
</feature>